<evidence type="ECO:0000256" key="1">
    <source>
        <dbReference type="SAM" id="MobiDB-lite"/>
    </source>
</evidence>
<feature type="compositionally biased region" description="Polar residues" evidence="1">
    <location>
        <begin position="121"/>
        <end position="132"/>
    </location>
</feature>
<dbReference type="Proteomes" id="UP001152888">
    <property type="component" value="Unassembled WGS sequence"/>
</dbReference>
<keyword evidence="3" id="KW-1185">Reference proteome</keyword>
<protein>
    <submittedName>
        <fullName evidence="2">Uncharacterized protein</fullName>
    </submittedName>
</protein>
<evidence type="ECO:0000313" key="3">
    <source>
        <dbReference type="Proteomes" id="UP001152888"/>
    </source>
</evidence>
<feature type="compositionally biased region" description="Polar residues" evidence="1">
    <location>
        <begin position="140"/>
        <end position="157"/>
    </location>
</feature>
<sequence>MKIYCENNIHPNIRRIVETDKSFSPVNLEGQQNQESPNNRSRRIAACAGSLHAGHRRTPSSTKHTDNNPNANAPKTYGWNIPSQKGTNVNQQARSSWWNTGNRNTQKSGNSPGLNERKGNIDNQQSATSNQRPYGWNVPGKTNQNPSSFQNQGTASKNVGGGHNQRNEGLKTVPQSHSGNLETIQLFLANILDKL</sequence>
<name>A0A9P0NXG3_ACAOB</name>
<feature type="compositionally biased region" description="Polar residues" evidence="1">
    <location>
        <begin position="81"/>
        <end position="113"/>
    </location>
</feature>
<comment type="caution">
    <text evidence="2">The sequence shown here is derived from an EMBL/GenBank/DDBJ whole genome shotgun (WGS) entry which is preliminary data.</text>
</comment>
<proteinExistence type="predicted"/>
<accession>A0A9P0NXG3</accession>
<reference evidence="2" key="1">
    <citation type="submission" date="2022-03" db="EMBL/GenBank/DDBJ databases">
        <authorList>
            <person name="Sayadi A."/>
        </authorList>
    </citation>
    <scope>NUCLEOTIDE SEQUENCE</scope>
</reference>
<feature type="compositionally biased region" description="Polar residues" evidence="1">
    <location>
        <begin position="59"/>
        <end position="73"/>
    </location>
</feature>
<organism evidence="2 3">
    <name type="scientific">Acanthoscelides obtectus</name>
    <name type="common">Bean weevil</name>
    <name type="synonym">Bruchus obtectus</name>
    <dbReference type="NCBI Taxonomy" id="200917"/>
    <lineage>
        <taxon>Eukaryota</taxon>
        <taxon>Metazoa</taxon>
        <taxon>Ecdysozoa</taxon>
        <taxon>Arthropoda</taxon>
        <taxon>Hexapoda</taxon>
        <taxon>Insecta</taxon>
        <taxon>Pterygota</taxon>
        <taxon>Neoptera</taxon>
        <taxon>Endopterygota</taxon>
        <taxon>Coleoptera</taxon>
        <taxon>Polyphaga</taxon>
        <taxon>Cucujiformia</taxon>
        <taxon>Chrysomeloidea</taxon>
        <taxon>Chrysomelidae</taxon>
        <taxon>Bruchinae</taxon>
        <taxon>Bruchini</taxon>
        <taxon>Acanthoscelides</taxon>
    </lineage>
</organism>
<gene>
    <name evidence="2" type="ORF">ACAOBT_LOCUS3799</name>
</gene>
<evidence type="ECO:0000313" key="2">
    <source>
        <dbReference type="EMBL" id="CAH1960810.1"/>
    </source>
</evidence>
<dbReference type="AlphaFoldDB" id="A0A9P0NXG3"/>
<feature type="region of interest" description="Disordered" evidence="1">
    <location>
        <begin position="51"/>
        <end position="176"/>
    </location>
</feature>
<dbReference type="EMBL" id="CAKOFQ010006690">
    <property type="protein sequence ID" value="CAH1960810.1"/>
    <property type="molecule type" value="Genomic_DNA"/>
</dbReference>